<feature type="region of interest" description="Disordered" evidence="1">
    <location>
        <begin position="303"/>
        <end position="326"/>
    </location>
</feature>
<feature type="compositionally biased region" description="Basic and acidic residues" evidence="1">
    <location>
        <begin position="379"/>
        <end position="391"/>
    </location>
</feature>
<feature type="compositionally biased region" description="Polar residues" evidence="1">
    <location>
        <begin position="312"/>
        <end position="321"/>
    </location>
</feature>
<organism evidence="2 3">
    <name type="scientific">Papaver somniferum</name>
    <name type="common">Opium poppy</name>
    <dbReference type="NCBI Taxonomy" id="3469"/>
    <lineage>
        <taxon>Eukaryota</taxon>
        <taxon>Viridiplantae</taxon>
        <taxon>Streptophyta</taxon>
        <taxon>Embryophyta</taxon>
        <taxon>Tracheophyta</taxon>
        <taxon>Spermatophyta</taxon>
        <taxon>Magnoliopsida</taxon>
        <taxon>Ranunculales</taxon>
        <taxon>Papaveraceae</taxon>
        <taxon>Papaveroideae</taxon>
        <taxon>Papaver</taxon>
    </lineage>
</organism>
<dbReference type="AlphaFoldDB" id="A0A4Y7IG43"/>
<feature type="compositionally biased region" description="Acidic residues" evidence="1">
    <location>
        <begin position="416"/>
        <end position="431"/>
    </location>
</feature>
<sequence length="574" mass="65064">MEIEIHQAGAGGGEQKICRRHNGKVRRCKNVSADNNLKYCDKHFTDFSTKNPSSMTSNKRKYITKKNKEEMEMELLPDEHFCSHTAGIYTSGVYRCKNVRMSYGAATDDASVPKTKYCCSTATGPIQETNCSKRGEKVTGEDDEAEIQKLRAAGDNTSDRIGRKRENVERAEKSGQPESFKGIGETVVELESLEHYKSKCFQLSVELEKKKVECTTLQGKLLGVVETRKTFEDAAEYWRKMYSGLESRVLRVENENSTMRCFFSNLEGILPRHGKESSILRCEELRNSEEIESEAWGLQNEVTQSGEKHNTSNHNAETSSGGRKDSHVFELKTKENVLNVHGIDNNEHHESESEFHYYSAVNISSGSLHLSNGVEKVEEGKGWGCSEERPSQHGSSSQNHLEMSTKAFVNLVSDDDSGECLEESDDSDNSTDSEGSLGTFMDMMAMKYRNRKEDKEIKWKIETDMLSSFEEDPELCLKAVCALYRQQICEDEISDKGLFHNGDALRCTTLAKFLTGPDCKGDLNKSVKELKIFDSNVVEDCKRLARRYSMQLFSIYKNGKDPFFPSFYNCQPWR</sequence>
<dbReference type="Gramene" id="RZC47883">
    <property type="protein sequence ID" value="RZC47883"/>
    <property type="gene ID" value="C5167_040829"/>
</dbReference>
<feature type="compositionally biased region" description="Basic and acidic residues" evidence="1">
    <location>
        <begin position="157"/>
        <end position="175"/>
    </location>
</feature>
<evidence type="ECO:0000313" key="3">
    <source>
        <dbReference type="Proteomes" id="UP000316621"/>
    </source>
</evidence>
<feature type="region of interest" description="Disordered" evidence="1">
    <location>
        <begin position="416"/>
        <end position="437"/>
    </location>
</feature>
<feature type="region of interest" description="Disordered" evidence="1">
    <location>
        <begin position="152"/>
        <end position="179"/>
    </location>
</feature>
<keyword evidence="3" id="KW-1185">Reference proteome</keyword>
<reference evidence="2 3" key="1">
    <citation type="journal article" date="2018" name="Science">
        <title>The opium poppy genome and morphinan production.</title>
        <authorList>
            <person name="Guo L."/>
            <person name="Winzer T."/>
            <person name="Yang X."/>
            <person name="Li Y."/>
            <person name="Ning Z."/>
            <person name="He Z."/>
            <person name="Teodor R."/>
            <person name="Lu Y."/>
            <person name="Bowser T.A."/>
            <person name="Graham I.A."/>
            <person name="Ye K."/>
        </authorList>
    </citation>
    <scope>NUCLEOTIDE SEQUENCE [LARGE SCALE GENOMIC DNA]</scope>
    <source>
        <strain evidence="3">cv. HN1</strain>
        <tissue evidence="2">Leaves</tissue>
    </source>
</reference>
<proteinExistence type="predicted"/>
<dbReference type="EMBL" id="CM010715">
    <property type="protein sequence ID" value="RZC47883.1"/>
    <property type="molecule type" value="Genomic_DNA"/>
</dbReference>
<name>A0A4Y7IG43_PAPSO</name>
<evidence type="ECO:0000313" key="2">
    <source>
        <dbReference type="EMBL" id="RZC47883.1"/>
    </source>
</evidence>
<dbReference type="PANTHER" id="PTHR34380">
    <property type="entry name" value="BNAA03G12380D PROTEIN"/>
    <property type="match status" value="1"/>
</dbReference>
<feature type="region of interest" description="Disordered" evidence="1">
    <location>
        <begin position="379"/>
        <end position="400"/>
    </location>
</feature>
<evidence type="ECO:0008006" key="4">
    <source>
        <dbReference type="Google" id="ProtNLM"/>
    </source>
</evidence>
<dbReference type="PANTHER" id="PTHR34380:SF1">
    <property type="entry name" value="OS01G0221300 PROTEIN"/>
    <property type="match status" value="1"/>
</dbReference>
<accession>A0A4Y7IG43</accession>
<dbReference type="Proteomes" id="UP000316621">
    <property type="component" value="Chromosome 1"/>
</dbReference>
<evidence type="ECO:0000256" key="1">
    <source>
        <dbReference type="SAM" id="MobiDB-lite"/>
    </source>
</evidence>
<gene>
    <name evidence="2" type="ORF">C5167_040829</name>
</gene>
<protein>
    <recommendedName>
        <fullName evidence="4">WRC domain-containing protein</fullName>
    </recommendedName>
</protein>